<feature type="transmembrane region" description="Helical" evidence="8">
    <location>
        <begin position="14"/>
        <end position="35"/>
    </location>
</feature>
<dbReference type="Pfam" id="PF21082">
    <property type="entry name" value="MS_channel_3rd"/>
    <property type="match status" value="1"/>
</dbReference>
<keyword evidence="6 8" id="KW-0472">Membrane</keyword>
<dbReference type="KEGG" id="mpro:BJP34_19480"/>
<dbReference type="InterPro" id="IPR052702">
    <property type="entry name" value="MscS-like_channel"/>
</dbReference>
<dbReference type="GO" id="GO:0005886">
    <property type="term" value="C:plasma membrane"/>
    <property type="evidence" value="ECO:0007669"/>
    <property type="project" value="UniProtKB-SubCell"/>
</dbReference>
<comment type="similarity">
    <text evidence="2">Belongs to the MscS (TC 1.A.23) family.</text>
</comment>
<organism evidence="12 13">
    <name type="scientific">Moorena producens PAL-8-15-08-1</name>
    <dbReference type="NCBI Taxonomy" id="1458985"/>
    <lineage>
        <taxon>Bacteria</taxon>
        <taxon>Bacillati</taxon>
        <taxon>Cyanobacteriota</taxon>
        <taxon>Cyanophyceae</taxon>
        <taxon>Coleofasciculales</taxon>
        <taxon>Coleofasciculaceae</taxon>
        <taxon>Moorena</taxon>
    </lineage>
</organism>
<accession>A0A1D8TV31</accession>
<dbReference type="PROSITE" id="PS01246">
    <property type="entry name" value="UPF0003"/>
    <property type="match status" value="1"/>
</dbReference>
<feature type="transmembrane region" description="Helical" evidence="8">
    <location>
        <begin position="297"/>
        <end position="319"/>
    </location>
</feature>
<dbReference type="SUPFAM" id="SSF50182">
    <property type="entry name" value="Sm-like ribonucleoproteins"/>
    <property type="match status" value="1"/>
</dbReference>
<evidence type="ECO:0000259" key="10">
    <source>
        <dbReference type="Pfam" id="PF21082"/>
    </source>
</evidence>
<dbReference type="RefSeq" id="WP_070393769.1">
    <property type="nucleotide sequence ID" value="NZ_CP017599.1"/>
</dbReference>
<evidence type="ECO:0000313" key="12">
    <source>
        <dbReference type="EMBL" id="AOX01326.1"/>
    </source>
</evidence>
<feature type="domain" description="Mechanosensitive ion channel MscS" evidence="9">
    <location>
        <begin position="343"/>
        <end position="409"/>
    </location>
</feature>
<evidence type="ECO:0000259" key="9">
    <source>
        <dbReference type="Pfam" id="PF00924"/>
    </source>
</evidence>
<dbReference type="Gene3D" id="2.30.30.60">
    <property type="match status" value="1"/>
</dbReference>
<sequence length="567" mass="63625">MNPFFRCRYWLRQVILVVIGAIAIAFLIAAAPIVAQDNLNRVTIFLDGRPLFEVAPAGSLTAQQRADYASDTLKQIIETAPPTVDVEIAGTEKLPVIKVNGSYLLSVTTYDTLTGRSPKEQAQFWQRLLQNAMKRAFLERTQDYILQGVFLSVGFGLWGIISSWGLGWLWDHRMKWLFHKKVTKLTHRHRHQPALSGEIAAGTLILLFRVTILVFTLIYTSNLFPQTRQLSRQVNDTFVQSLTWEIIWVGDKPYSVLGLLTLIGLFAALIVLAKVVKKVLRSRILRLTNLSRPAQETIALITHYSILFIGVIVLLQLWGIDFSSLAVFFGVLGVGIGLGIQGIAKEFVSGLVLIFERPIQVGDFVNVGELMGTVENIGIRSTEILTLDQVSIIIPNSRFLEAEVVNWTHNNPVSRLKLPVGVAYGSDPIKVRSALIEAASQHPEILDQPAPNVFFIGFGENALKFELLVWIKDPPKQFQIKSELYFLIEEILRHYHVDIPFPKLDLHVRSGNFPVDVSHQLIESLTQLSQELTQWMARQSDGTSHHGTSHHGTSHNNVQINNTSDNN</sequence>
<dbReference type="InterPro" id="IPR006686">
    <property type="entry name" value="MscS_channel_CS"/>
</dbReference>
<proteinExistence type="inferred from homology"/>
<gene>
    <name evidence="12" type="ORF">BJP34_19480</name>
</gene>
<feature type="transmembrane region" description="Helical" evidence="8">
    <location>
        <begin position="144"/>
        <end position="170"/>
    </location>
</feature>
<evidence type="ECO:0000313" key="13">
    <source>
        <dbReference type="Proteomes" id="UP000177870"/>
    </source>
</evidence>
<dbReference type="InterPro" id="IPR010920">
    <property type="entry name" value="LSM_dom_sf"/>
</dbReference>
<dbReference type="SUPFAM" id="SSF82861">
    <property type="entry name" value="Mechanosensitive channel protein MscS (YggB), transmembrane region"/>
    <property type="match status" value="1"/>
</dbReference>
<dbReference type="InterPro" id="IPR011014">
    <property type="entry name" value="MscS_channel_TM-2"/>
</dbReference>
<evidence type="ECO:0000256" key="4">
    <source>
        <dbReference type="ARBA" id="ARBA00022692"/>
    </source>
</evidence>
<evidence type="ECO:0000256" key="7">
    <source>
        <dbReference type="SAM" id="MobiDB-lite"/>
    </source>
</evidence>
<evidence type="ECO:0000256" key="8">
    <source>
        <dbReference type="SAM" id="Phobius"/>
    </source>
</evidence>
<feature type="compositionally biased region" description="Polar residues" evidence="7">
    <location>
        <begin position="556"/>
        <end position="567"/>
    </location>
</feature>
<feature type="domain" description="Mechanosensitive ion channel MscS C-terminal" evidence="10">
    <location>
        <begin position="417"/>
        <end position="499"/>
    </location>
</feature>
<evidence type="ECO:0000259" key="11">
    <source>
        <dbReference type="Pfam" id="PF21088"/>
    </source>
</evidence>
<evidence type="ECO:0000256" key="6">
    <source>
        <dbReference type="ARBA" id="ARBA00023136"/>
    </source>
</evidence>
<dbReference type="Gene3D" id="1.10.287.1260">
    <property type="match status" value="1"/>
</dbReference>
<comment type="subcellular location">
    <subcellularLocation>
        <location evidence="1">Cell membrane</location>
        <topology evidence="1">Multi-pass membrane protein</topology>
    </subcellularLocation>
</comment>
<keyword evidence="3" id="KW-1003">Cell membrane</keyword>
<dbReference type="InterPro" id="IPR049278">
    <property type="entry name" value="MS_channel_C"/>
</dbReference>
<evidence type="ECO:0000256" key="1">
    <source>
        <dbReference type="ARBA" id="ARBA00004651"/>
    </source>
</evidence>
<keyword evidence="5 8" id="KW-1133">Transmembrane helix</keyword>
<feature type="region of interest" description="Disordered" evidence="7">
    <location>
        <begin position="538"/>
        <end position="567"/>
    </location>
</feature>
<dbReference type="EMBL" id="CP017599">
    <property type="protein sequence ID" value="AOX01326.1"/>
    <property type="molecule type" value="Genomic_DNA"/>
</dbReference>
<dbReference type="Proteomes" id="UP000177870">
    <property type="component" value="Chromosome"/>
</dbReference>
<feature type="transmembrane region" description="Helical" evidence="8">
    <location>
        <begin position="199"/>
        <end position="219"/>
    </location>
</feature>
<dbReference type="PANTHER" id="PTHR30347:SF1">
    <property type="entry name" value="MECHANOSENSITIVE CHANNEL MSCK"/>
    <property type="match status" value="1"/>
</dbReference>
<feature type="domain" description="Mechanosensitive ion channel transmembrane helices 2/3" evidence="11">
    <location>
        <begin position="302"/>
        <end position="341"/>
    </location>
</feature>
<dbReference type="GO" id="GO:0055085">
    <property type="term" value="P:transmembrane transport"/>
    <property type="evidence" value="ECO:0007669"/>
    <property type="project" value="InterPro"/>
</dbReference>
<protein>
    <submittedName>
        <fullName evidence="12">Mechanosensitive ion channel protein MscS</fullName>
    </submittedName>
</protein>
<dbReference type="InterPro" id="IPR006685">
    <property type="entry name" value="MscS_channel_2nd"/>
</dbReference>
<dbReference type="Pfam" id="PF00924">
    <property type="entry name" value="MS_channel_2nd"/>
    <property type="match status" value="1"/>
</dbReference>
<evidence type="ECO:0000256" key="5">
    <source>
        <dbReference type="ARBA" id="ARBA00022989"/>
    </source>
</evidence>
<dbReference type="AlphaFoldDB" id="A0A1D8TV31"/>
<evidence type="ECO:0000256" key="3">
    <source>
        <dbReference type="ARBA" id="ARBA00022475"/>
    </source>
</evidence>
<name>A0A1D8TV31_9CYAN</name>
<keyword evidence="4 8" id="KW-0812">Transmembrane</keyword>
<feature type="transmembrane region" description="Helical" evidence="8">
    <location>
        <begin position="254"/>
        <end position="276"/>
    </location>
</feature>
<dbReference type="SUPFAM" id="SSF82689">
    <property type="entry name" value="Mechanosensitive channel protein MscS (YggB), C-terminal domain"/>
    <property type="match status" value="1"/>
</dbReference>
<dbReference type="Gene3D" id="3.30.70.100">
    <property type="match status" value="1"/>
</dbReference>
<dbReference type="InterPro" id="IPR011066">
    <property type="entry name" value="MscS_channel_C_sf"/>
</dbReference>
<reference evidence="13" key="1">
    <citation type="submission" date="2016-10" db="EMBL/GenBank/DDBJ databases">
        <title>Comparative genomics uncovers the prolific and rare metabolic potential of the cyanobacterial genus Moorea.</title>
        <authorList>
            <person name="Leao T."/>
            <person name="Castelao G."/>
            <person name="Korobeynikov A."/>
            <person name="Monroe E.A."/>
            <person name="Podell S."/>
            <person name="Glukhov E."/>
            <person name="Allen E."/>
            <person name="Gerwick W.H."/>
            <person name="Gerwick L."/>
        </authorList>
    </citation>
    <scope>NUCLEOTIDE SEQUENCE [LARGE SCALE GENOMIC DNA]</scope>
    <source>
        <strain evidence="13">PAL-8-15-08-1</strain>
    </source>
</reference>
<evidence type="ECO:0000256" key="2">
    <source>
        <dbReference type="ARBA" id="ARBA00008017"/>
    </source>
</evidence>
<dbReference type="PANTHER" id="PTHR30347">
    <property type="entry name" value="POTASSIUM CHANNEL RELATED"/>
    <property type="match status" value="1"/>
</dbReference>
<dbReference type="InterPro" id="IPR023408">
    <property type="entry name" value="MscS_beta-dom_sf"/>
</dbReference>
<dbReference type="Pfam" id="PF21088">
    <property type="entry name" value="MS_channel_1st"/>
    <property type="match status" value="1"/>
</dbReference>
<dbReference type="InterPro" id="IPR049142">
    <property type="entry name" value="MS_channel_1st"/>
</dbReference>